<dbReference type="PRINTS" id="PR00418">
    <property type="entry name" value="TPI2FAMILY"/>
</dbReference>
<dbReference type="SUPFAM" id="SSF55874">
    <property type="entry name" value="ATPase domain of HSP90 chaperone/DNA topoisomerase II/histidine kinase"/>
    <property type="match status" value="1"/>
</dbReference>
<organism evidence="5">
    <name type="scientific">Streptococcus infantis SK1302</name>
    <dbReference type="NCBI Taxonomy" id="871237"/>
    <lineage>
        <taxon>Bacteria</taxon>
        <taxon>Bacillati</taxon>
        <taxon>Bacillota</taxon>
        <taxon>Bacilli</taxon>
        <taxon>Lactobacillales</taxon>
        <taxon>Streptococcaceae</taxon>
        <taxon>Streptococcus</taxon>
    </lineage>
</organism>
<name>A0ABN0B3H5_9STRE</name>
<protein>
    <recommendedName>
        <fullName evidence="2">DNA topoisomerase (ATP-hydrolyzing)</fullName>
        <ecNumber evidence="2">5.6.2.2</ecNumber>
    </recommendedName>
</protein>
<dbReference type="InterPro" id="IPR003594">
    <property type="entry name" value="HATPase_dom"/>
</dbReference>
<dbReference type="PANTHER" id="PTHR45866">
    <property type="entry name" value="DNA GYRASE/TOPOISOMERASE SUBUNIT B"/>
    <property type="match status" value="1"/>
</dbReference>
<reference evidence="5" key="1">
    <citation type="submission" date="2010-09" db="EMBL/GenBank/DDBJ databases">
        <authorList>
            <person name="Daugherty S.C."/>
            <person name="Kilian M."/>
            <person name="Tettelin H."/>
        </authorList>
    </citation>
    <scope>NUCLEOTIDE SEQUENCE [LARGE SCALE GENOMIC DNA]</scope>
    <source>
        <strain evidence="5">SK1302</strain>
    </source>
</reference>
<evidence type="ECO:0000256" key="1">
    <source>
        <dbReference type="ARBA" id="ARBA00000185"/>
    </source>
</evidence>
<dbReference type="PANTHER" id="PTHR45866:SF12">
    <property type="entry name" value="DNA TOPOISOMERASE 4 SUBUNIT B"/>
    <property type="match status" value="1"/>
</dbReference>
<evidence type="ECO:0000259" key="4">
    <source>
        <dbReference type="SMART" id="SM00387"/>
    </source>
</evidence>
<accession>A0ABN0B3H5</accession>
<dbReference type="EC" id="5.6.2.2" evidence="2"/>
<comment type="caution">
    <text evidence="5">The sequence shown here is derived from an EMBL/GenBank/DDBJ whole genome shotgun (WGS) entry which is preliminary data.</text>
</comment>
<dbReference type="InterPro" id="IPR036890">
    <property type="entry name" value="HATPase_C_sf"/>
</dbReference>
<evidence type="ECO:0000313" key="5">
    <source>
        <dbReference type="EMBL" id="EFO53746.1"/>
    </source>
</evidence>
<comment type="catalytic activity">
    <reaction evidence="1">
        <text>ATP-dependent breakage, passage and rejoining of double-stranded DNA.</text>
        <dbReference type="EC" id="5.6.2.2"/>
    </reaction>
</comment>
<proteinExistence type="predicted"/>
<keyword evidence="3 5" id="KW-0413">Isomerase</keyword>
<feature type="domain" description="Histidine kinase/HSP90-like ATPase" evidence="4">
    <location>
        <begin position="36"/>
        <end position="140"/>
    </location>
</feature>
<dbReference type="EMBL" id="AEDY01000092">
    <property type="protein sequence ID" value="EFO53746.1"/>
    <property type="molecule type" value="Genomic_DNA"/>
</dbReference>
<dbReference type="GO" id="GO:0016853">
    <property type="term" value="F:isomerase activity"/>
    <property type="evidence" value="ECO:0007669"/>
    <property type="project" value="UniProtKB-KW"/>
</dbReference>
<dbReference type="Pfam" id="PF02518">
    <property type="entry name" value="HATPase_c"/>
    <property type="match status" value="1"/>
</dbReference>
<evidence type="ECO:0000256" key="2">
    <source>
        <dbReference type="ARBA" id="ARBA00012895"/>
    </source>
</evidence>
<dbReference type="Gene3D" id="3.30.565.10">
    <property type="entry name" value="Histidine kinase-like ATPase, C-terminal domain"/>
    <property type="match status" value="1"/>
</dbReference>
<sequence>MSKKEININNYNDDAIQVLEGLDAVRKRPGMYIGSTDGAGLHHLVWEIVDNAVDEALSGFGDRIDVTINKDGSLTVQDHGRGMPTGMHAMGIPTVEVIFTILHAGENSDKVVTRLLVVSTELVLLLSMPSLVGSKLKLHVMGLFTNNALKMVGNQ</sequence>
<evidence type="ECO:0000256" key="3">
    <source>
        <dbReference type="ARBA" id="ARBA00023235"/>
    </source>
</evidence>
<dbReference type="SMART" id="SM00387">
    <property type="entry name" value="HATPase_c"/>
    <property type="match status" value="1"/>
</dbReference>
<gene>
    <name evidence="5" type="ORF">SIN_1525</name>
</gene>